<feature type="domain" description="NAD-dependent epimerase/dehydratase" evidence="3">
    <location>
        <begin position="10"/>
        <end position="269"/>
    </location>
</feature>
<sequence>MPSVPPGSLVVVTGVNGHLGSSTALRLLQKGYKVRGTVRSLSSANYVKKEFASFGSNFELVEVPDVVAPNAFADAVHGADAVVHIASPVTMDAKKPEEQYVPAVDGSLNLMRTLAKEPSVKKLLFTGSIGSVIMTAKDPTKEVITPNDWNIATEQLANNLDDPLIGFHIYVGSKLVAEKAAWKFLEEDKPGFTMTSVLPAVSLGPIHKSITRPPRHDVSLGWLYDYIADPPRKTGASPAKITLFVHVFDVADIFVASLTSPEADGQRIIALGEKNSYAAVADILRKAYPDRKIPPTDPNEPAMGFPGAEVIQFDVSLGTKLLGGKWRSLEQMVLDGAKDLVEKEKKGWDKE</sequence>
<evidence type="ECO:0000313" key="5">
    <source>
        <dbReference type="Proteomes" id="UP000076154"/>
    </source>
</evidence>
<dbReference type="AlphaFoldDB" id="A0A369J6L6"/>
<accession>A0A369J6L6</accession>
<dbReference type="SUPFAM" id="SSF51735">
    <property type="entry name" value="NAD(P)-binding Rossmann-fold domains"/>
    <property type="match status" value="1"/>
</dbReference>
<dbReference type="Proteomes" id="UP000076154">
    <property type="component" value="Unassembled WGS sequence"/>
</dbReference>
<gene>
    <name evidence="4" type="primary">ALD2</name>
    <name evidence="4" type="ORF">Hypma_001128</name>
</gene>
<dbReference type="OrthoDB" id="2735536at2759"/>
<dbReference type="PANTHER" id="PTHR10366:SF562">
    <property type="entry name" value="ALDEHYDE REDUCTASE II (AFU_ORTHOLOGUE AFUA_1G11360)"/>
    <property type="match status" value="1"/>
</dbReference>
<dbReference type="GO" id="GO:0016616">
    <property type="term" value="F:oxidoreductase activity, acting on the CH-OH group of donors, NAD or NADP as acceptor"/>
    <property type="evidence" value="ECO:0007669"/>
    <property type="project" value="TreeGrafter"/>
</dbReference>
<evidence type="ECO:0000256" key="1">
    <source>
        <dbReference type="ARBA" id="ARBA00023002"/>
    </source>
</evidence>
<name>A0A369J6L6_HYPMA</name>
<protein>
    <submittedName>
        <fullName evidence="4">Aldehyde reductase 2</fullName>
    </submittedName>
</protein>
<keyword evidence="5" id="KW-1185">Reference proteome</keyword>
<proteinExistence type="inferred from homology"/>
<dbReference type="Pfam" id="PF01370">
    <property type="entry name" value="Epimerase"/>
    <property type="match status" value="1"/>
</dbReference>
<dbReference type="Gene3D" id="3.40.50.720">
    <property type="entry name" value="NAD(P)-binding Rossmann-like Domain"/>
    <property type="match status" value="1"/>
</dbReference>
<comment type="caution">
    <text evidence="4">The sequence shown here is derived from an EMBL/GenBank/DDBJ whole genome shotgun (WGS) entry which is preliminary data.</text>
</comment>
<reference evidence="4" key="1">
    <citation type="submission" date="2018-04" db="EMBL/GenBank/DDBJ databases">
        <title>Whole genome sequencing of Hypsizygus marmoreus.</title>
        <authorList>
            <person name="Choi I.-G."/>
            <person name="Min B."/>
            <person name="Kim J.-G."/>
            <person name="Kim S."/>
            <person name="Oh Y.-L."/>
            <person name="Kong W.-S."/>
            <person name="Park H."/>
            <person name="Jeong J."/>
            <person name="Song E.-S."/>
        </authorList>
    </citation>
    <scope>NUCLEOTIDE SEQUENCE [LARGE SCALE GENOMIC DNA]</scope>
    <source>
        <strain evidence="4">51987-8</strain>
    </source>
</reference>
<dbReference type="STRING" id="39966.A0A369J6L6"/>
<dbReference type="InterPro" id="IPR050425">
    <property type="entry name" value="NAD(P)_dehydrat-like"/>
</dbReference>
<dbReference type="InterPro" id="IPR001509">
    <property type="entry name" value="Epimerase_deHydtase"/>
</dbReference>
<comment type="similarity">
    <text evidence="2">Belongs to the NAD(P)-dependent epimerase/dehydratase family. Dihydroflavonol-4-reductase subfamily.</text>
</comment>
<evidence type="ECO:0000256" key="2">
    <source>
        <dbReference type="ARBA" id="ARBA00023445"/>
    </source>
</evidence>
<dbReference type="InterPro" id="IPR036291">
    <property type="entry name" value="NAD(P)-bd_dom_sf"/>
</dbReference>
<keyword evidence="1" id="KW-0560">Oxidoreductase</keyword>
<evidence type="ECO:0000313" key="4">
    <source>
        <dbReference type="EMBL" id="RDB17588.1"/>
    </source>
</evidence>
<dbReference type="EMBL" id="LUEZ02000110">
    <property type="protein sequence ID" value="RDB17588.1"/>
    <property type="molecule type" value="Genomic_DNA"/>
</dbReference>
<organism evidence="4 5">
    <name type="scientific">Hypsizygus marmoreus</name>
    <name type="common">White beech mushroom</name>
    <name type="synonym">Agaricus marmoreus</name>
    <dbReference type="NCBI Taxonomy" id="39966"/>
    <lineage>
        <taxon>Eukaryota</taxon>
        <taxon>Fungi</taxon>
        <taxon>Dikarya</taxon>
        <taxon>Basidiomycota</taxon>
        <taxon>Agaricomycotina</taxon>
        <taxon>Agaricomycetes</taxon>
        <taxon>Agaricomycetidae</taxon>
        <taxon>Agaricales</taxon>
        <taxon>Tricholomatineae</taxon>
        <taxon>Lyophyllaceae</taxon>
        <taxon>Hypsizygus</taxon>
    </lineage>
</organism>
<dbReference type="InParanoid" id="A0A369J6L6"/>
<evidence type="ECO:0000259" key="3">
    <source>
        <dbReference type="Pfam" id="PF01370"/>
    </source>
</evidence>
<dbReference type="PANTHER" id="PTHR10366">
    <property type="entry name" value="NAD DEPENDENT EPIMERASE/DEHYDRATASE"/>
    <property type="match status" value="1"/>
</dbReference>